<accession>A0A7J7GX82</accession>
<comment type="caution">
    <text evidence="2">The sequence shown here is derived from an EMBL/GenBank/DDBJ whole genome shotgun (WGS) entry which is preliminary data.</text>
</comment>
<dbReference type="Proteomes" id="UP000593564">
    <property type="component" value="Unassembled WGS sequence"/>
</dbReference>
<dbReference type="SUPFAM" id="SSF52047">
    <property type="entry name" value="RNI-like"/>
    <property type="match status" value="1"/>
</dbReference>
<dbReference type="Pfam" id="PF00646">
    <property type="entry name" value="F-box"/>
    <property type="match status" value="1"/>
</dbReference>
<protein>
    <recommendedName>
        <fullName evidence="1">F-box domain-containing protein</fullName>
    </recommendedName>
</protein>
<reference evidence="3" key="1">
    <citation type="journal article" date="2020" name="Nat. Commun.">
        <title>Genome assembly of wild tea tree DASZ reveals pedigree and selection history of tea varieties.</title>
        <authorList>
            <person name="Zhang W."/>
            <person name="Zhang Y."/>
            <person name="Qiu H."/>
            <person name="Guo Y."/>
            <person name="Wan H."/>
            <person name="Zhang X."/>
            <person name="Scossa F."/>
            <person name="Alseekh S."/>
            <person name="Zhang Q."/>
            <person name="Wang P."/>
            <person name="Xu L."/>
            <person name="Schmidt M.H."/>
            <person name="Jia X."/>
            <person name="Li D."/>
            <person name="Zhu A."/>
            <person name="Guo F."/>
            <person name="Chen W."/>
            <person name="Ni D."/>
            <person name="Usadel B."/>
            <person name="Fernie A.R."/>
            <person name="Wen W."/>
        </authorList>
    </citation>
    <scope>NUCLEOTIDE SEQUENCE [LARGE SCALE GENOMIC DNA]</scope>
    <source>
        <strain evidence="3">cv. G240</strain>
    </source>
</reference>
<dbReference type="PANTHER" id="PTHR31639:SF312">
    <property type="entry name" value="CYCLIN-LIKE F-BOX"/>
    <property type="match status" value="1"/>
</dbReference>
<dbReference type="InterPro" id="IPR032675">
    <property type="entry name" value="LRR_dom_sf"/>
</dbReference>
<dbReference type="PANTHER" id="PTHR31639">
    <property type="entry name" value="F-BOX PROTEIN-LIKE"/>
    <property type="match status" value="1"/>
</dbReference>
<gene>
    <name evidence="2" type="ORF">HYC85_015610</name>
</gene>
<dbReference type="AlphaFoldDB" id="A0A7J7GX82"/>
<dbReference type="Gene3D" id="3.80.10.10">
    <property type="entry name" value="Ribonuclease Inhibitor"/>
    <property type="match status" value="1"/>
</dbReference>
<keyword evidence="3" id="KW-1185">Reference proteome</keyword>
<organism evidence="2 3">
    <name type="scientific">Camellia sinensis</name>
    <name type="common">Tea plant</name>
    <name type="synonym">Thea sinensis</name>
    <dbReference type="NCBI Taxonomy" id="4442"/>
    <lineage>
        <taxon>Eukaryota</taxon>
        <taxon>Viridiplantae</taxon>
        <taxon>Streptophyta</taxon>
        <taxon>Embryophyta</taxon>
        <taxon>Tracheophyta</taxon>
        <taxon>Spermatophyta</taxon>
        <taxon>Magnoliopsida</taxon>
        <taxon>eudicotyledons</taxon>
        <taxon>Gunneridae</taxon>
        <taxon>Pentapetalae</taxon>
        <taxon>asterids</taxon>
        <taxon>Ericales</taxon>
        <taxon>Theaceae</taxon>
        <taxon>Camellia</taxon>
    </lineage>
</organism>
<dbReference type="PROSITE" id="PS50181">
    <property type="entry name" value="FBOX"/>
    <property type="match status" value="1"/>
</dbReference>
<dbReference type="Gene3D" id="1.20.1280.50">
    <property type="match status" value="1"/>
</dbReference>
<dbReference type="InterPro" id="IPR001810">
    <property type="entry name" value="F-box_dom"/>
</dbReference>
<dbReference type="InterPro" id="IPR055411">
    <property type="entry name" value="LRR_FXL15/At3g58940/PEG3-like"/>
</dbReference>
<proteinExistence type="predicted"/>
<reference evidence="2 3" key="2">
    <citation type="submission" date="2020-07" db="EMBL/GenBank/DDBJ databases">
        <title>Genome assembly of wild tea tree DASZ reveals pedigree and selection history of tea varieties.</title>
        <authorList>
            <person name="Zhang W."/>
        </authorList>
    </citation>
    <scope>NUCLEOTIDE SEQUENCE [LARGE SCALE GENOMIC DNA]</scope>
    <source>
        <strain evidence="3">cv. G240</strain>
        <tissue evidence="2">Leaf</tissue>
    </source>
</reference>
<evidence type="ECO:0000313" key="3">
    <source>
        <dbReference type="Proteomes" id="UP000593564"/>
    </source>
</evidence>
<sequence length="427" mass="48863">MKDGCGLTSDIISHLPDNVKETILMCLPIQDAVRTSVLSRKWRYIWVKLPQLVFDYTFYKNSFWKTKNELVMIIYQVLLLHHGPILKFTLSLPKLESCFEIDQLIYFASKNGTQEFTLRIWTGTYKLPSSLFSCLQLKHLNLHSCMFKPPPEFKGFSRLLSLELREVVITADILSSLISSCLLLERLTVESSTSFEHLEIAAPNLRFLRCKGLFSSICFKNTPQLARVSIYLNKEVLMEGESSNSVMFFGSLPVVEFLELNGYYVMGMAAGKVPKMLPTTLSHLKILELNDICFGEPNEVSIVLCLIRSSPNLAKIKIEACTRETTAIDPVLELLVLLEMQDGWGVYLNQLREVEMRNLSGIRFELDLIKLLLAKSPMLERMLIEPNSEVVLDKGLRILKKLTRFQRLSPQAQITYYDPDEDSEDEV</sequence>
<evidence type="ECO:0000259" key="1">
    <source>
        <dbReference type="PROSITE" id="PS50181"/>
    </source>
</evidence>
<dbReference type="InterPro" id="IPR053781">
    <property type="entry name" value="F-box_AtFBL13-like"/>
</dbReference>
<dbReference type="SUPFAM" id="SSF81383">
    <property type="entry name" value="F-box domain"/>
    <property type="match status" value="1"/>
</dbReference>
<name>A0A7J7GX82_CAMSI</name>
<feature type="domain" description="F-box" evidence="1">
    <location>
        <begin position="9"/>
        <end position="67"/>
    </location>
</feature>
<dbReference type="CDD" id="cd22160">
    <property type="entry name" value="F-box_AtFBL13-like"/>
    <property type="match status" value="1"/>
</dbReference>
<dbReference type="Pfam" id="PF24758">
    <property type="entry name" value="LRR_At5g56370"/>
    <property type="match status" value="1"/>
</dbReference>
<evidence type="ECO:0000313" key="2">
    <source>
        <dbReference type="EMBL" id="KAF5945382.1"/>
    </source>
</evidence>
<dbReference type="EMBL" id="JACBKZ010000007">
    <property type="protein sequence ID" value="KAF5945382.1"/>
    <property type="molecule type" value="Genomic_DNA"/>
</dbReference>
<dbReference type="InterPro" id="IPR036047">
    <property type="entry name" value="F-box-like_dom_sf"/>
</dbReference>
<dbReference type="SMART" id="SM00256">
    <property type="entry name" value="FBOX"/>
    <property type="match status" value="1"/>
</dbReference>